<evidence type="ECO:0000313" key="3">
    <source>
        <dbReference type="EMBL" id="ELR65709.1"/>
    </source>
</evidence>
<protein>
    <submittedName>
        <fullName evidence="3">Extracellular Matrix protein PelA</fullName>
    </submittedName>
</protein>
<accession>L8JDX7</accession>
<sequence>MRLILLILSLLPILAFAKTPASIAFYYGEIDSVRELINYDRVVVTPGLITDKQINTLHKAETKVYAYLSIGEFDGTELPPELKSASSVKNQNWNSFVMDLTATPWQKHLYTQADKILAHGFDGLFLDTLDSYYLFADEETEQKSQQEALVTIINSLHKSKANPQLLLNRGFEITDQVQPAITAVVAESLYHSYDPLDNSYRTVKQKDTQWLKGKLDKLKDQGIEVIVIDYIPAKYRERQKAAAKRLISEGYTPYVSDGMLYEFGVSTVVPVAKRVLGFYDGHQFKFTDSPCHTMMSMPIEYYGYVPECRDINTTNFSKLDISRYAAVFLWLEDVSYQFNNSLQTWLQTVINTRPMLFINALPTNRSLLNKLGITEAGELSGKVEVTKGQRWVDGYYPAPFSEFETYRQWSVKHSNIDSLINVKDERGKTSALLIQAPWGGAVLNPFPIAYLANGNQTWLLDPFWLIQTTLNLPAIPAADATTESARRILTSHVDGDGFPSKAWFPGKPYTAEVLLDHVFTKYALPHTVSVIEGEIGKRGLYPNISNELEAIARKIFAQPNVELASHTFSHPFFWSVGENKQYGDHLPIPGYVVDYDNEIIGSTNYINKNLAPANKKVKLILWSGEADPGEDVLGIAEKANLLNVNGGNTYVVKGNSSLTRVSPTIAWYPSAAQVYAPVLNENLYTNLWTEHHDGYNRAIETFEILGAPRRLKNISIYYHMYSGAYPASLKGLLDVYSWSLKQKVIPLYLSDYARRASSLYETGIAKTLNDQWQITSTGIKSIRVPEELGYPTINNSSIAGWDSGPDGKYLILKQPKTRLALQDSPDTDIILKNANGKLVSWQPNGSTIQWGFDSYVPFEFELANGNSCELQSAVAFTRKRLNSTTVRYKATQSGRISGTLTCIK</sequence>
<dbReference type="Pfam" id="PF03537">
    <property type="entry name" value="Glyco_hydro_114"/>
    <property type="match status" value="1"/>
</dbReference>
<dbReference type="PANTHER" id="PTHR35882">
    <property type="entry name" value="PELA"/>
    <property type="match status" value="1"/>
</dbReference>
<dbReference type="PATRIC" id="fig|1056511.3.peg.2286"/>
<dbReference type="PANTHER" id="PTHR35882:SF2">
    <property type="entry name" value="PELA"/>
    <property type="match status" value="1"/>
</dbReference>
<dbReference type="CDD" id="cd10922">
    <property type="entry name" value="CE4_PelA_like_C"/>
    <property type="match status" value="1"/>
</dbReference>
<dbReference type="InterPro" id="IPR013785">
    <property type="entry name" value="Aldolase_TIM"/>
</dbReference>
<feature type="signal peptide" evidence="1">
    <location>
        <begin position="1"/>
        <end position="17"/>
    </location>
</feature>
<organism evidence="3 4">
    <name type="scientific">Photobacterium marinum</name>
    <dbReference type="NCBI Taxonomy" id="1056511"/>
    <lineage>
        <taxon>Bacteria</taxon>
        <taxon>Pseudomonadati</taxon>
        <taxon>Pseudomonadota</taxon>
        <taxon>Gammaproteobacteria</taxon>
        <taxon>Vibrionales</taxon>
        <taxon>Vibrionaceae</taxon>
        <taxon>Photobacterium</taxon>
    </lineage>
</organism>
<dbReference type="OrthoDB" id="7292394at2"/>
<dbReference type="InterPro" id="IPR017853">
    <property type="entry name" value="GH"/>
</dbReference>
<feature type="domain" description="Glycoside-hydrolase family GH114 TIM-barrel" evidence="2">
    <location>
        <begin position="51"/>
        <end position="260"/>
    </location>
</feature>
<reference evidence="3 4" key="1">
    <citation type="submission" date="2012-12" db="EMBL/GenBank/DDBJ databases">
        <title>Genome Assembly of Photobacterium sp. AK15.</title>
        <authorList>
            <person name="Khatri I."/>
            <person name="Vaidya B."/>
            <person name="Srinivas T.N.R."/>
            <person name="Subramanian S."/>
            <person name="Pinnaka A."/>
        </authorList>
    </citation>
    <scope>NUCLEOTIDE SEQUENCE [LARGE SCALE GENOMIC DNA]</scope>
    <source>
        <strain evidence="3 4">AK15</strain>
    </source>
</reference>
<keyword evidence="1" id="KW-0732">Signal</keyword>
<dbReference type="PIRSF" id="PIRSF029570">
    <property type="entry name" value="UCP029570"/>
    <property type="match status" value="1"/>
</dbReference>
<dbReference type="Proteomes" id="UP000011134">
    <property type="component" value="Unassembled WGS sequence"/>
</dbReference>
<dbReference type="InterPro" id="IPR016062">
    <property type="entry name" value="TM1410-rel"/>
</dbReference>
<evidence type="ECO:0000313" key="4">
    <source>
        <dbReference type="Proteomes" id="UP000011134"/>
    </source>
</evidence>
<dbReference type="EMBL" id="AMZO01000016">
    <property type="protein sequence ID" value="ELR65709.1"/>
    <property type="molecule type" value="Genomic_DNA"/>
</dbReference>
<dbReference type="AlphaFoldDB" id="L8JDX7"/>
<gene>
    <name evidence="3" type="ORF">C942_00794</name>
</gene>
<comment type="caution">
    <text evidence="3">The sequence shown here is derived from an EMBL/GenBank/DDBJ whole genome shotgun (WGS) entry which is preliminary data.</text>
</comment>
<dbReference type="InterPro" id="IPR016925">
    <property type="entry name" value="UCP029570"/>
</dbReference>
<evidence type="ECO:0000259" key="2">
    <source>
        <dbReference type="Pfam" id="PF03537"/>
    </source>
</evidence>
<proteinExistence type="predicted"/>
<dbReference type="Gene3D" id="3.20.20.70">
    <property type="entry name" value="Aldolase class I"/>
    <property type="match status" value="1"/>
</dbReference>
<dbReference type="PRINTS" id="PR01545">
    <property type="entry name" value="THEMAYE10DUF"/>
</dbReference>
<keyword evidence="4" id="KW-1185">Reference proteome</keyword>
<dbReference type="SUPFAM" id="SSF51445">
    <property type="entry name" value="(Trans)glycosidases"/>
    <property type="match status" value="1"/>
</dbReference>
<name>L8JDX7_9GAMM</name>
<dbReference type="InterPro" id="IPR004352">
    <property type="entry name" value="GH114_TIM-barrel"/>
</dbReference>
<feature type="chain" id="PRO_5003993814" evidence="1">
    <location>
        <begin position="18"/>
        <end position="904"/>
    </location>
</feature>
<dbReference type="RefSeq" id="WP_007465677.1">
    <property type="nucleotide sequence ID" value="NZ_AMZO01000016.1"/>
</dbReference>
<evidence type="ECO:0000256" key="1">
    <source>
        <dbReference type="SAM" id="SignalP"/>
    </source>
</evidence>